<dbReference type="PANTHER" id="PTHR43133">
    <property type="entry name" value="RNA POLYMERASE ECF-TYPE SIGMA FACTO"/>
    <property type="match status" value="1"/>
</dbReference>
<keyword evidence="10" id="KW-1185">Reference proteome</keyword>
<dbReference type="InterPro" id="IPR039425">
    <property type="entry name" value="RNA_pol_sigma-70-like"/>
</dbReference>
<feature type="domain" description="RNA polymerase sigma factor 70 region 4 type 2" evidence="6">
    <location>
        <begin position="133"/>
        <end position="184"/>
    </location>
</feature>
<dbReference type="InterPro" id="IPR013325">
    <property type="entry name" value="RNA_pol_sigma_r2"/>
</dbReference>
<dbReference type="Proteomes" id="UP000502421">
    <property type="component" value="Chromosome"/>
</dbReference>
<organism evidence="7 9">
    <name type="scientific">Chitinophaga oryzae</name>
    <dbReference type="NCBI Taxonomy" id="2725414"/>
    <lineage>
        <taxon>Bacteria</taxon>
        <taxon>Pseudomonadati</taxon>
        <taxon>Bacteroidota</taxon>
        <taxon>Chitinophagia</taxon>
        <taxon>Chitinophagales</taxon>
        <taxon>Chitinophagaceae</taxon>
        <taxon>Chitinophaga</taxon>
    </lineage>
</organism>
<dbReference type="Gene3D" id="1.10.1740.10">
    <property type="match status" value="1"/>
</dbReference>
<dbReference type="Proteomes" id="UP000503144">
    <property type="component" value="Chromosome"/>
</dbReference>
<dbReference type="Gene3D" id="1.10.10.10">
    <property type="entry name" value="Winged helix-like DNA-binding domain superfamily/Winged helix DNA-binding domain"/>
    <property type="match status" value="1"/>
</dbReference>
<feature type="domain" description="RNA polymerase sigma-70 region 2" evidence="5">
    <location>
        <begin position="37"/>
        <end position="100"/>
    </location>
</feature>
<dbReference type="GO" id="GO:0016987">
    <property type="term" value="F:sigma factor activity"/>
    <property type="evidence" value="ECO:0007669"/>
    <property type="project" value="UniProtKB-KW"/>
</dbReference>
<dbReference type="AlphaFoldDB" id="A0AAE6ZE85"/>
<evidence type="ECO:0000313" key="9">
    <source>
        <dbReference type="Proteomes" id="UP000502421"/>
    </source>
</evidence>
<dbReference type="EMBL" id="CP051204">
    <property type="protein sequence ID" value="QJB37638.1"/>
    <property type="molecule type" value="Genomic_DNA"/>
</dbReference>
<keyword evidence="3" id="KW-0731">Sigma factor</keyword>
<dbReference type="GO" id="GO:0006352">
    <property type="term" value="P:DNA-templated transcription initiation"/>
    <property type="evidence" value="ECO:0007669"/>
    <property type="project" value="InterPro"/>
</dbReference>
<dbReference type="Pfam" id="PF04542">
    <property type="entry name" value="Sigma70_r2"/>
    <property type="match status" value="1"/>
</dbReference>
<dbReference type="NCBIfam" id="TIGR02937">
    <property type="entry name" value="sigma70-ECF"/>
    <property type="match status" value="1"/>
</dbReference>
<accession>A0AAE6ZE85</accession>
<dbReference type="GO" id="GO:0003677">
    <property type="term" value="F:DNA binding"/>
    <property type="evidence" value="ECO:0007669"/>
    <property type="project" value="InterPro"/>
</dbReference>
<evidence type="ECO:0000256" key="3">
    <source>
        <dbReference type="ARBA" id="ARBA00023082"/>
    </source>
</evidence>
<proteinExistence type="inferred from homology"/>
<evidence type="ECO:0000256" key="2">
    <source>
        <dbReference type="ARBA" id="ARBA00023015"/>
    </source>
</evidence>
<dbReference type="InterPro" id="IPR013249">
    <property type="entry name" value="RNA_pol_sigma70_r4_t2"/>
</dbReference>
<evidence type="ECO:0000256" key="1">
    <source>
        <dbReference type="ARBA" id="ARBA00010641"/>
    </source>
</evidence>
<comment type="similarity">
    <text evidence="1">Belongs to the sigma-70 factor family. ECF subfamily.</text>
</comment>
<keyword evidence="4" id="KW-0804">Transcription</keyword>
<dbReference type="InterPro" id="IPR007627">
    <property type="entry name" value="RNA_pol_sigma70_r2"/>
</dbReference>
<dbReference type="InterPro" id="IPR014284">
    <property type="entry name" value="RNA_pol_sigma-70_dom"/>
</dbReference>
<protein>
    <submittedName>
        <fullName evidence="7">RNA polymerase sigma-70 factor</fullName>
    </submittedName>
</protein>
<evidence type="ECO:0000313" key="10">
    <source>
        <dbReference type="Proteomes" id="UP000503144"/>
    </source>
</evidence>
<name>A0AAE6ZE85_9BACT</name>
<dbReference type="CDD" id="cd06171">
    <property type="entry name" value="Sigma70_r4"/>
    <property type="match status" value="1"/>
</dbReference>
<evidence type="ECO:0000259" key="6">
    <source>
        <dbReference type="Pfam" id="PF08281"/>
    </source>
</evidence>
<gene>
    <name evidence="8" type="ORF">HF324_07150</name>
    <name evidence="7" type="ORF">HF329_07490</name>
</gene>
<dbReference type="KEGG" id="coy:HF329_07490"/>
<evidence type="ECO:0000313" key="8">
    <source>
        <dbReference type="EMBL" id="QJB37638.1"/>
    </source>
</evidence>
<evidence type="ECO:0000259" key="5">
    <source>
        <dbReference type="Pfam" id="PF04542"/>
    </source>
</evidence>
<dbReference type="InterPro" id="IPR014327">
    <property type="entry name" value="RNA_pol_sigma70_bacteroid"/>
</dbReference>
<dbReference type="SUPFAM" id="SSF88659">
    <property type="entry name" value="Sigma3 and sigma4 domains of RNA polymerase sigma factors"/>
    <property type="match status" value="1"/>
</dbReference>
<keyword evidence="2" id="KW-0805">Transcription regulation</keyword>
<dbReference type="EMBL" id="CP051205">
    <property type="protein sequence ID" value="QJB31152.1"/>
    <property type="molecule type" value="Genomic_DNA"/>
</dbReference>
<reference evidence="7" key="2">
    <citation type="submission" date="2020-09" db="EMBL/GenBank/DDBJ databases">
        <authorList>
            <person name="Kittiwongwattana C."/>
        </authorList>
    </citation>
    <scope>NUCLEOTIDE SEQUENCE</scope>
    <source>
        <strain evidence="7">1310</strain>
    </source>
</reference>
<reference evidence="9 10" key="1">
    <citation type="submission" date="2020-04" db="EMBL/GenBank/DDBJ databases">
        <authorList>
            <person name="Kittiwongwattana C."/>
        </authorList>
    </citation>
    <scope>NUCLEOTIDE SEQUENCE [LARGE SCALE GENOMIC DNA]</scope>
    <source>
        <strain evidence="8 10">1303</strain>
        <strain evidence="9">1310</strain>
    </source>
</reference>
<dbReference type="RefSeq" id="WP_168803420.1">
    <property type="nucleotide sequence ID" value="NZ_CP051204.2"/>
</dbReference>
<evidence type="ECO:0000313" key="7">
    <source>
        <dbReference type="EMBL" id="QJB31152.1"/>
    </source>
</evidence>
<dbReference type="PANTHER" id="PTHR43133:SF46">
    <property type="entry name" value="RNA POLYMERASE SIGMA-70 FACTOR ECF SUBFAMILY"/>
    <property type="match status" value="1"/>
</dbReference>
<dbReference type="Pfam" id="PF08281">
    <property type="entry name" value="Sigma70_r4_2"/>
    <property type="match status" value="1"/>
</dbReference>
<dbReference type="InterPro" id="IPR036388">
    <property type="entry name" value="WH-like_DNA-bd_sf"/>
</dbReference>
<dbReference type="SUPFAM" id="SSF88946">
    <property type="entry name" value="Sigma2 domain of RNA polymerase sigma factors"/>
    <property type="match status" value="1"/>
</dbReference>
<dbReference type="InterPro" id="IPR013324">
    <property type="entry name" value="RNA_pol_sigma_r3/r4-like"/>
</dbReference>
<evidence type="ECO:0000256" key="4">
    <source>
        <dbReference type="ARBA" id="ARBA00023163"/>
    </source>
</evidence>
<dbReference type="NCBIfam" id="TIGR02985">
    <property type="entry name" value="Sig70_bacteroi1"/>
    <property type="match status" value="1"/>
</dbReference>
<sequence>MFEYFKTFTISKQPLHDQDTLFRLLLEGREEAFDAIYDEYAIPLLNAAYKRLRSKEEAKEVVQEVFISLYLKKNDIRHAGNLAGYLFTALRNRILDIIRADLLHTTHHHQMGLLQEKHADIENQLEQKELETMLHKAIGLLPDKCREAFLLSRYEGLSHKEVAQQLNISVNTVEKHIGKALRLLRLQLGGNGMLLLLLLLGLRQGF</sequence>